<protein>
    <submittedName>
        <fullName evidence="1">Uncharacterized protein</fullName>
    </submittedName>
</protein>
<reference evidence="1" key="1">
    <citation type="submission" date="2021-09" db="EMBL/GenBank/DDBJ databases">
        <title>Genomic analysis of Ralstonia spp.</title>
        <authorList>
            <person name="Aburjaile F."/>
            <person name="Ariute J.C."/>
            <person name="Pais A.K.L."/>
            <person name="Albuquerque G.M.R."/>
            <person name="Silva A.M.F."/>
            <person name="Brenig B."/>
            <person name="Azevedo V."/>
            <person name="Matiuzzi M."/>
            <person name="Ramos R."/>
            <person name="Goes-Neto A."/>
            <person name="Soares S."/>
            <person name="Iseppon A.M.B."/>
            <person name="Souza E."/>
            <person name="Gama M."/>
        </authorList>
    </citation>
    <scope>NUCLEOTIDE SEQUENCE</scope>
    <source>
        <strain evidence="1">B4</strain>
    </source>
</reference>
<evidence type="ECO:0000313" key="1">
    <source>
        <dbReference type="EMBL" id="MDB0524543.1"/>
    </source>
</evidence>
<organism evidence="1 2">
    <name type="scientific">Ralstonia solanacearum</name>
    <name type="common">Pseudomonas solanacearum</name>
    <dbReference type="NCBI Taxonomy" id="305"/>
    <lineage>
        <taxon>Bacteria</taxon>
        <taxon>Pseudomonadati</taxon>
        <taxon>Pseudomonadota</taxon>
        <taxon>Betaproteobacteria</taxon>
        <taxon>Burkholderiales</taxon>
        <taxon>Burkholderiaceae</taxon>
        <taxon>Ralstonia</taxon>
        <taxon>Ralstonia solanacearum species complex</taxon>
    </lineage>
</organism>
<proteinExistence type="predicted"/>
<dbReference type="RefSeq" id="WP_139111640.1">
    <property type="nucleotide sequence ID" value="NZ_JABZEH010000001.1"/>
</dbReference>
<comment type="caution">
    <text evidence="1">The sequence shown here is derived from an EMBL/GenBank/DDBJ whole genome shotgun (WGS) entry which is preliminary data.</text>
</comment>
<evidence type="ECO:0000313" key="2">
    <source>
        <dbReference type="Proteomes" id="UP001143674"/>
    </source>
</evidence>
<name>A0A7X0Q3J0_RALSL</name>
<gene>
    <name evidence="1" type="ORF">LBW55_23310</name>
</gene>
<accession>A0A7X0Q3J0</accession>
<sequence length="220" mass="24510">MAEPNTASAAATSAAWIGVAGVVVGALLGAGLTLLREWIFHHTKVQKDRAHLAILVSAQLDRFVMGCAEVVDDNGLWRGQPDKDGNHVAQTTSPTFEPGTLDVEWKSLPVELMHRVLDFPFAIEQVEAKLRKIGDDADAPEYAEWFDERQFSYAKLGDKAATLADELRAAIGIPMRPTEEWSARRHIRERLEQIELRRRQLSDQHFLTAPIFGLMTVGID</sequence>
<dbReference type="AlphaFoldDB" id="A0A7X0Q3J0"/>
<dbReference type="EMBL" id="JAIVEX010000015">
    <property type="protein sequence ID" value="MDB0524543.1"/>
    <property type="molecule type" value="Genomic_DNA"/>
</dbReference>
<dbReference type="Proteomes" id="UP001143674">
    <property type="component" value="Unassembled WGS sequence"/>
</dbReference>